<dbReference type="InterPro" id="IPR050587">
    <property type="entry name" value="GNT1/Glycosyltrans_8"/>
</dbReference>
<dbReference type="Proteomes" id="UP000054248">
    <property type="component" value="Unassembled WGS sequence"/>
</dbReference>
<dbReference type="Pfam" id="PF01501">
    <property type="entry name" value="Glyco_transf_8"/>
    <property type="match status" value="1"/>
</dbReference>
<reference evidence="1 2" key="1">
    <citation type="submission" date="2014-04" db="EMBL/GenBank/DDBJ databases">
        <authorList>
            <consortium name="DOE Joint Genome Institute"/>
            <person name="Kuo A."/>
            <person name="Girlanda M."/>
            <person name="Perotto S."/>
            <person name="Kohler A."/>
            <person name="Nagy L.G."/>
            <person name="Floudas D."/>
            <person name="Copeland A."/>
            <person name="Barry K.W."/>
            <person name="Cichocki N."/>
            <person name="Veneault-Fourrey C."/>
            <person name="LaButti K."/>
            <person name="Lindquist E.A."/>
            <person name="Lipzen A."/>
            <person name="Lundell T."/>
            <person name="Morin E."/>
            <person name="Murat C."/>
            <person name="Sun H."/>
            <person name="Tunlid A."/>
            <person name="Henrissat B."/>
            <person name="Grigoriev I.V."/>
            <person name="Hibbett D.S."/>
            <person name="Martin F."/>
            <person name="Nordberg H.P."/>
            <person name="Cantor M.N."/>
            <person name="Hua S.X."/>
        </authorList>
    </citation>
    <scope>NUCLEOTIDE SEQUENCE [LARGE SCALE GENOMIC DNA]</scope>
    <source>
        <strain evidence="1 2">MUT 4182</strain>
    </source>
</reference>
<accession>A0A0C3QIJ0</accession>
<proteinExistence type="predicted"/>
<dbReference type="InterPro" id="IPR029044">
    <property type="entry name" value="Nucleotide-diphossugar_trans"/>
</dbReference>
<protein>
    <submittedName>
        <fullName evidence="1">Glycosyltransferase family 8 protein</fullName>
    </submittedName>
</protein>
<dbReference type="OrthoDB" id="2014201at2759"/>
<keyword evidence="2" id="KW-1185">Reference proteome</keyword>
<gene>
    <name evidence="1" type="ORF">M407DRAFT_121628</name>
</gene>
<organism evidence="1 2">
    <name type="scientific">Tulasnella calospora MUT 4182</name>
    <dbReference type="NCBI Taxonomy" id="1051891"/>
    <lineage>
        <taxon>Eukaryota</taxon>
        <taxon>Fungi</taxon>
        <taxon>Dikarya</taxon>
        <taxon>Basidiomycota</taxon>
        <taxon>Agaricomycotina</taxon>
        <taxon>Agaricomycetes</taxon>
        <taxon>Cantharellales</taxon>
        <taxon>Tulasnellaceae</taxon>
        <taxon>Tulasnella</taxon>
    </lineage>
</organism>
<dbReference type="EMBL" id="KN822959">
    <property type="protein sequence ID" value="KIO31875.1"/>
    <property type="molecule type" value="Genomic_DNA"/>
</dbReference>
<keyword evidence="1" id="KW-0808">Transferase</keyword>
<dbReference type="AlphaFoldDB" id="A0A0C3QIJ0"/>
<dbReference type="InterPro" id="IPR002495">
    <property type="entry name" value="Glyco_trans_8"/>
</dbReference>
<dbReference type="PANTHER" id="PTHR11183">
    <property type="entry name" value="GLYCOGENIN SUBFAMILY MEMBER"/>
    <property type="match status" value="1"/>
</dbReference>
<dbReference type="SUPFAM" id="SSF53448">
    <property type="entry name" value="Nucleotide-diphospho-sugar transferases"/>
    <property type="match status" value="1"/>
</dbReference>
<dbReference type="STRING" id="1051891.A0A0C3QIJ0"/>
<dbReference type="HOGENOM" id="CLU_049943_0_0_1"/>
<dbReference type="CDD" id="cd02537">
    <property type="entry name" value="GT8_Glycogenin"/>
    <property type="match status" value="1"/>
</dbReference>
<sequence>MSSATQKKAAWVVLITNPSYLPGLFVLHHSLRSVGTRYPLVVIATPQLSAVARAIIARRGIPIRDVQSLRPRPGVHQLAEHDRRFEDTWTKLRSFELVEFDRVVMMDADMLVRRNMDELMELPLPRDSIAASHVCACNPRKLAHYPKDWIPENCAFTPLVAPDCLSNPPRITRSSPRPYNLLNSGLVVLTPSLKTYNTLEDWVHNSPLIPTFSFPDQDLLSAVFAGRWKPLPYIYNALKPLRNVHPKMWRDEDVKVVHYILDKPWQARIGPGSKGEKSDFVATHAWWWEQYGLIERELNSDGPSGDLKTWATIDRYVSKD</sequence>
<dbReference type="GO" id="GO:0016757">
    <property type="term" value="F:glycosyltransferase activity"/>
    <property type="evidence" value="ECO:0007669"/>
    <property type="project" value="InterPro"/>
</dbReference>
<dbReference type="Gene3D" id="3.90.550.10">
    <property type="entry name" value="Spore Coat Polysaccharide Biosynthesis Protein SpsA, Chain A"/>
    <property type="match status" value="1"/>
</dbReference>
<evidence type="ECO:0000313" key="2">
    <source>
        <dbReference type="Proteomes" id="UP000054248"/>
    </source>
</evidence>
<reference evidence="2" key="2">
    <citation type="submission" date="2015-01" db="EMBL/GenBank/DDBJ databases">
        <title>Evolutionary Origins and Diversification of the Mycorrhizal Mutualists.</title>
        <authorList>
            <consortium name="DOE Joint Genome Institute"/>
            <consortium name="Mycorrhizal Genomics Consortium"/>
            <person name="Kohler A."/>
            <person name="Kuo A."/>
            <person name="Nagy L.G."/>
            <person name="Floudas D."/>
            <person name="Copeland A."/>
            <person name="Barry K.W."/>
            <person name="Cichocki N."/>
            <person name="Veneault-Fourrey C."/>
            <person name="LaButti K."/>
            <person name="Lindquist E.A."/>
            <person name="Lipzen A."/>
            <person name="Lundell T."/>
            <person name="Morin E."/>
            <person name="Murat C."/>
            <person name="Riley R."/>
            <person name="Ohm R."/>
            <person name="Sun H."/>
            <person name="Tunlid A."/>
            <person name="Henrissat B."/>
            <person name="Grigoriev I.V."/>
            <person name="Hibbett D.S."/>
            <person name="Martin F."/>
        </authorList>
    </citation>
    <scope>NUCLEOTIDE SEQUENCE [LARGE SCALE GENOMIC DNA]</scope>
    <source>
        <strain evidence="2">MUT 4182</strain>
    </source>
</reference>
<name>A0A0C3QIJ0_9AGAM</name>
<evidence type="ECO:0000313" key="1">
    <source>
        <dbReference type="EMBL" id="KIO31875.1"/>
    </source>
</evidence>